<gene>
    <name evidence="1" type="ORF">GCM10011398_21660</name>
</gene>
<evidence type="ECO:0008006" key="3">
    <source>
        <dbReference type="Google" id="ProtNLM"/>
    </source>
</evidence>
<name>A0A917M428_9BACI</name>
<reference evidence="1" key="2">
    <citation type="submission" date="2020-09" db="EMBL/GenBank/DDBJ databases">
        <authorList>
            <person name="Sun Q."/>
            <person name="Zhou Y."/>
        </authorList>
    </citation>
    <scope>NUCLEOTIDE SEQUENCE</scope>
    <source>
        <strain evidence="1">CGMCC 1.12754</strain>
    </source>
</reference>
<organism evidence="1 2">
    <name type="scientific">Virgibacillus oceani</name>
    <dbReference type="NCBI Taxonomy" id="1479511"/>
    <lineage>
        <taxon>Bacteria</taxon>
        <taxon>Bacillati</taxon>
        <taxon>Bacillota</taxon>
        <taxon>Bacilli</taxon>
        <taxon>Bacillales</taxon>
        <taxon>Bacillaceae</taxon>
        <taxon>Virgibacillus</taxon>
    </lineage>
</organism>
<reference evidence="1" key="1">
    <citation type="journal article" date="2014" name="Int. J. Syst. Evol. Microbiol.">
        <title>Complete genome sequence of Corynebacterium casei LMG S-19264T (=DSM 44701T), isolated from a smear-ripened cheese.</title>
        <authorList>
            <consortium name="US DOE Joint Genome Institute (JGI-PGF)"/>
            <person name="Walter F."/>
            <person name="Albersmeier A."/>
            <person name="Kalinowski J."/>
            <person name="Ruckert C."/>
        </authorList>
    </citation>
    <scope>NUCLEOTIDE SEQUENCE</scope>
    <source>
        <strain evidence="1">CGMCC 1.12754</strain>
    </source>
</reference>
<dbReference type="EMBL" id="BMFR01000008">
    <property type="protein sequence ID" value="GGG76386.1"/>
    <property type="molecule type" value="Genomic_DNA"/>
</dbReference>
<evidence type="ECO:0000313" key="1">
    <source>
        <dbReference type="EMBL" id="GGG76386.1"/>
    </source>
</evidence>
<dbReference type="RefSeq" id="WP_188455416.1">
    <property type="nucleotide sequence ID" value="NZ_BMFR01000008.1"/>
</dbReference>
<accession>A0A917M428</accession>
<keyword evidence="2" id="KW-1185">Reference proteome</keyword>
<dbReference type="Proteomes" id="UP000622860">
    <property type="component" value="Unassembled WGS sequence"/>
</dbReference>
<dbReference type="AlphaFoldDB" id="A0A917M428"/>
<sequence>MRLINQFLGNDVTILISGGVVYNGMLIDIGSELLVIFNGEDYIYIPFQHIQNISLNLDPDEEIEKPENTPFEGSEEISLRKILNSAKGTFVEIHVVKNRAIHGYITSILNDYFVFYSPVFKTMFISLNHLKALIPYNPNQIPYALNEQRLPVKPTQITLARSFEEQLKKWVGKIVVFDLGESASKIGKFEQIEDKMIELVTARDKSKILNLRHIKTVHFPIE</sequence>
<proteinExistence type="predicted"/>
<evidence type="ECO:0000313" key="2">
    <source>
        <dbReference type="Proteomes" id="UP000622860"/>
    </source>
</evidence>
<comment type="caution">
    <text evidence="1">The sequence shown here is derived from an EMBL/GenBank/DDBJ whole genome shotgun (WGS) entry which is preliminary data.</text>
</comment>
<protein>
    <recommendedName>
        <fullName evidence="3">DUF2642 domain-containing protein</fullName>
    </recommendedName>
</protein>